<comment type="subcellular location">
    <subcellularLocation>
        <location evidence="1">Membrane</location>
        <topology evidence="1">Multi-pass membrane protein</topology>
    </subcellularLocation>
</comment>
<keyword evidence="9" id="KW-1185">Reference proteome</keyword>
<organism evidence="8 9">
    <name type="scientific">Discostella pseudostelligera</name>
    <dbReference type="NCBI Taxonomy" id="259834"/>
    <lineage>
        <taxon>Eukaryota</taxon>
        <taxon>Sar</taxon>
        <taxon>Stramenopiles</taxon>
        <taxon>Ochrophyta</taxon>
        <taxon>Bacillariophyta</taxon>
        <taxon>Coscinodiscophyceae</taxon>
        <taxon>Thalassiosirophycidae</taxon>
        <taxon>Stephanodiscales</taxon>
        <taxon>Stephanodiscaceae</taxon>
        <taxon>Discostella</taxon>
    </lineage>
</organism>
<protein>
    <submittedName>
        <fullName evidence="8">Uncharacterized protein</fullName>
    </submittedName>
</protein>
<feature type="compositionally biased region" description="Polar residues" evidence="6">
    <location>
        <begin position="579"/>
        <end position="588"/>
    </location>
</feature>
<evidence type="ECO:0000313" key="8">
    <source>
        <dbReference type="EMBL" id="KAL3772398.1"/>
    </source>
</evidence>
<evidence type="ECO:0000256" key="5">
    <source>
        <dbReference type="ARBA" id="ARBA00023136"/>
    </source>
</evidence>
<name>A0ABD3N8G3_9STRA</name>
<dbReference type="EMBL" id="JALLBG020000011">
    <property type="protein sequence ID" value="KAL3772398.1"/>
    <property type="molecule type" value="Genomic_DNA"/>
</dbReference>
<feature type="transmembrane region" description="Helical" evidence="7">
    <location>
        <begin position="303"/>
        <end position="323"/>
    </location>
</feature>
<dbReference type="Pfam" id="PF04117">
    <property type="entry name" value="Mpv17_PMP22"/>
    <property type="match status" value="1"/>
</dbReference>
<keyword evidence="3 7" id="KW-0812">Transmembrane</keyword>
<dbReference type="AlphaFoldDB" id="A0ABD3N8G3"/>
<evidence type="ECO:0000256" key="4">
    <source>
        <dbReference type="ARBA" id="ARBA00022989"/>
    </source>
</evidence>
<proteinExistence type="inferred from homology"/>
<evidence type="ECO:0000313" key="9">
    <source>
        <dbReference type="Proteomes" id="UP001530293"/>
    </source>
</evidence>
<keyword evidence="5 7" id="KW-0472">Membrane</keyword>
<comment type="caution">
    <text evidence="8">The sequence shown here is derived from an EMBL/GenBank/DDBJ whole genome shotgun (WGS) entry which is preliminary data.</text>
</comment>
<evidence type="ECO:0000256" key="6">
    <source>
        <dbReference type="SAM" id="MobiDB-lite"/>
    </source>
</evidence>
<evidence type="ECO:0000256" key="7">
    <source>
        <dbReference type="SAM" id="Phobius"/>
    </source>
</evidence>
<dbReference type="InterPro" id="IPR007248">
    <property type="entry name" value="Mpv17_PMP22"/>
</dbReference>
<evidence type="ECO:0000256" key="1">
    <source>
        <dbReference type="ARBA" id="ARBA00004141"/>
    </source>
</evidence>
<gene>
    <name evidence="8" type="ORF">ACHAWU_005575</name>
</gene>
<dbReference type="Proteomes" id="UP001530293">
    <property type="component" value="Unassembled WGS sequence"/>
</dbReference>
<dbReference type="GO" id="GO:0016020">
    <property type="term" value="C:membrane"/>
    <property type="evidence" value="ECO:0007669"/>
    <property type="project" value="UniProtKB-SubCell"/>
</dbReference>
<evidence type="ECO:0000256" key="2">
    <source>
        <dbReference type="ARBA" id="ARBA00006824"/>
    </source>
</evidence>
<sequence>MNPAPSANRRCHSLFYPSSTAATMGARRRQPSSSPVLPVAALLVAVVALSRTSVSVAFIPPSSSLSISSPSSCALRQSYAYNYNSLLPTGSACTEGLSTGARIRGKIRSTTRRSPLMTSSTSLLVSLESPASSASAAPSESGELLHLNSTLSDTPTTLHDVDHHTIAIDKDTSSESIQVEMSIPLEEMLEQHSSMDDNIQVMGRDDDEREVISLLSANDELGNYVQGLAPMTTAPFVSISYDEHGMVQADATTTTMIASDFALATIPSAQELQQQQQDETDYPAFIKALFRKDANGQTLASKLFNFVLLAVSFGYVFISVFNIDRGMTRGWSPAEIGMRIPLDTWASYENSLSEKPVATKTIINIVIYLLGDWLSQTLFQRKDILDFDAARTLKNGLVGMCFGPAVHEYYEFSDWILPVDGLTLGITNRAFKILMDQTIYLSVKCSIYIIAVGLLNGETVENGTENVKNRLKPIMFTAWRFWPLVHCVTYGLIPARHRILWVNSVDLVWNAILASKARGDDVKEEDGDVEEIEAAKKEEELNIFERIMLSKFDSSQGEGDNKAIILVAGNAVEDGPNGGTITTNSTDTMPLLAKDE</sequence>
<keyword evidence="4 7" id="KW-1133">Transmembrane helix</keyword>
<accession>A0ABD3N8G3</accession>
<reference evidence="8 9" key="1">
    <citation type="submission" date="2024-10" db="EMBL/GenBank/DDBJ databases">
        <title>Updated reference genomes for cyclostephanoid diatoms.</title>
        <authorList>
            <person name="Roberts W.R."/>
            <person name="Alverson A.J."/>
        </authorList>
    </citation>
    <scope>NUCLEOTIDE SEQUENCE [LARGE SCALE GENOMIC DNA]</scope>
    <source>
        <strain evidence="8 9">AJA232-27</strain>
    </source>
</reference>
<evidence type="ECO:0000256" key="3">
    <source>
        <dbReference type="ARBA" id="ARBA00022692"/>
    </source>
</evidence>
<feature type="region of interest" description="Disordered" evidence="6">
    <location>
        <begin position="576"/>
        <end position="596"/>
    </location>
</feature>
<dbReference type="PANTHER" id="PTHR11266:SF121">
    <property type="entry name" value="OS09G0315000 PROTEIN"/>
    <property type="match status" value="1"/>
</dbReference>
<comment type="similarity">
    <text evidence="2">Belongs to the peroxisomal membrane protein PXMP2/4 family.</text>
</comment>
<dbReference type="PANTHER" id="PTHR11266">
    <property type="entry name" value="PEROXISOMAL MEMBRANE PROTEIN 2, PXMP2 MPV17"/>
    <property type="match status" value="1"/>
</dbReference>